<feature type="region of interest" description="Disordered" evidence="1">
    <location>
        <begin position="410"/>
        <end position="430"/>
    </location>
</feature>
<gene>
    <name evidence="2" type="ORF">KC19_VG277500</name>
</gene>
<organism evidence="2 3">
    <name type="scientific">Ceratodon purpureus</name>
    <name type="common">Fire moss</name>
    <name type="synonym">Dicranum purpureum</name>
    <dbReference type="NCBI Taxonomy" id="3225"/>
    <lineage>
        <taxon>Eukaryota</taxon>
        <taxon>Viridiplantae</taxon>
        <taxon>Streptophyta</taxon>
        <taxon>Embryophyta</taxon>
        <taxon>Bryophyta</taxon>
        <taxon>Bryophytina</taxon>
        <taxon>Bryopsida</taxon>
        <taxon>Dicranidae</taxon>
        <taxon>Pseudoditrichales</taxon>
        <taxon>Ditrichaceae</taxon>
        <taxon>Ceratodon</taxon>
    </lineage>
</organism>
<feature type="compositionally biased region" description="Basic and acidic residues" evidence="1">
    <location>
        <begin position="316"/>
        <end position="366"/>
    </location>
</feature>
<reference evidence="2" key="1">
    <citation type="submission" date="2020-06" db="EMBL/GenBank/DDBJ databases">
        <title>WGS assembly of Ceratodon purpureus strain R40.</title>
        <authorList>
            <person name="Carey S.B."/>
            <person name="Jenkins J."/>
            <person name="Shu S."/>
            <person name="Lovell J.T."/>
            <person name="Sreedasyam A."/>
            <person name="Maumus F."/>
            <person name="Tiley G.P."/>
            <person name="Fernandez-Pozo N."/>
            <person name="Barry K."/>
            <person name="Chen C."/>
            <person name="Wang M."/>
            <person name="Lipzen A."/>
            <person name="Daum C."/>
            <person name="Saski C.A."/>
            <person name="Payton A.C."/>
            <person name="Mcbreen J.C."/>
            <person name="Conrad R.E."/>
            <person name="Kollar L.M."/>
            <person name="Olsson S."/>
            <person name="Huttunen S."/>
            <person name="Landis J.B."/>
            <person name="Wickett N.J."/>
            <person name="Johnson M.G."/>
            <person name="Rensing S.A."/>
            <person name="Grimwood J."/>
            <person name="Schmutz J."/>
            <person name="Mcdaniel S.F."/>
        </authorList>
    </citation>
    <scope>NUCLEOTIDE SEQUENCE</scope>
    <source>
        <strain evidence="2">R40</strain>
    </source>
</reference>
<dbReference type="AlphaFoldDB" id="A0A8T0HV95"/>
<protein>
    <submittedName>
        <fullName evidence="2">Uncharacterized protein</fullName>
    </submittedName>
</protein>
<keyword evidence="3" id="KW-1185">Reference proteome</keyword>
<dbReference type="Proteomes" id="UP000822688">
    <property type="component" value="Chromosome V"/>
</dbReference>
<name>A0A8T0HV95_CERPU</name>
<evidence type="ECO:0000256" key="1">
    <source>
        <dbReference type="SAM" id="MobiDB-lite"/>
    </source>
</evidence>
<proteinExistence type="predicted"/>
<sequence>MSKHLDIPASQEILAQWVSLALRRALTPSNIQAGFSATGIYPLNHRAVDKLFTPGEAYSHCRDEGNGPSAVGVAESGPARVEEDSVEAPADGTAAYVEQMVEAAPADVEAATRAAHADVEAAWDVEAADRRQVDLDQGRAATEPVNQHVDQLNNVAVGISNYSIQGVGHEPDRRDPAPDPIHSRDRISESIIRRVHFNERDADSYLPSVDEAGHVGADQTCDLEAAAELYTELNQAPSASTSHFFVGNDDSYVVPEEDIATLDLATEEAQSITRFLELPKVTARTSGRRKDPIVEFAKSVIITSHEYIEAANALKESREKDKKEKELAKQTREETRKRKAVEREEERARKSVEREALLRQKEERAAQRAATQARKAADKEIAQRTKVARAQQIQFEKLARATERARVTAERVKARRSRPTHMSPAPEPPFVPHQLPPHLFFSPSANIPQFSQSGVHAQSALPSLQLQTNYRVPAIPLQTNHPWYRSTGTEERR</sequence>
<feature type="region of interest" description="Disordered" evidence="1">
    <location>
        <begin position="316"/>
        <end position="377"/>
    </location>
</feature>
<dbReference type="EMBL" id="CM026426">
    <property type="protein sequence ID" value="KAG0574625.1"/>
    <property type="molecule type" value="Genomic_DNA"/>
</dbReference>
<comment type="caution">
    <text evidence="2">The sequence shown here is derived from an EMBL/GenBank/DDBJ whole genome shotgun (WGS) entry which is preliminary data.</text>
</comment>
<evidence type="ECO:0000313" key="2">
    <source>
        <dbReference type="EMBL" id="KAG0574625.1"/>
    </source>
</evidence>
<evidence type="ECO:0000313" key="3">
    <source>
        <dbReference type="Proteomes" id="UP000822688"/>
    </source>
</evidence>
<accession>A0A8T0HV95</accession>